<evidence type="ECO:0000313" key="3">
    <source>
        <dbReference type="Proteomes" id="UP000580250"/>
    </source>
</evidence>
<protein>
    <submittedName>
        <fullName evidence="2">Uncharacterized protein</fullName>
    </submittedName>
</protein>
<dbReference type="OrthoDB" id="565552at2759"/>
<evidence type="ECO:0000313" key="2">
    <source>
        <dbReference type="EMBL" id="CAD2202626.1"/>
    </source>
</evidence>
<proteinExistence type="predicted"/>
<evidence type="ECO:0000256" key="1">
    <source>
        <dbReference type="SAM" id="MobiDB-lite"/>
    </source>
</evidence>
<dbReference type="Proteomes" id="UP000580250">
    <property type="component" value="Unassembled WGS sequence"/>
</dbReference>
<accession>A0A6V7XTH2</accession>
<sequence>MSENEKKLISRSRSSRPSLELYKPPILRGIKSLSRKVQDVQSEFSEENIQKEISLLSSNEENKEETSQLQKSPLKIPSKSTEIPQKQQKQLIKKSEEKAKPSMDFDDLINNLRQFLSKDLQNGNEFGEFLILNCSPEMAKYVGIFIVKYLVEDCCKNNKKYLKKGILSKLFTSLFNTPIFKYFYNGIILSFERYFECRNKLRNLEEIKEEENSFYFLVWQNFIFLIFELTQICNEGFFNLKLYLKYLFLEGIIILIFNIFDYLLNEPVLNSLKIFELESILSLLMIIGHRLELDYPLQTDQLRILLRNASLNSTECWARKMILLMVELGAVNWKIVPQIEEFYYTL</sequence>
<gene>
    <name evidence="2" type="ORF">MENT_LOCUS56267</name>
</gene>
<organism evidence="2 3">
    <name type="scientific">Meloidogyne enterolobii</name>
    <name type="common">Root-knot nematode worm</name>
    <name type="synonym">Meloidogyne mayaguensis</name>
    <dbReference type="NCBI Taxonomy" id="390850"/>
    <lineage>
        <taxon>Eukaryota</taxon>
        <taxon>Metazoa</taxon>
        <taxon>Ecdysozoa</taxon>
        <taxon>Nematoda</taxon>
        <taxon>Chromadorea</taxon>
        <taxon>Rhabditida</taxon>
        <taxon>Tylenchina</taxon>
        <taxon>Tylenchomorpha</taxon>
        <taxon>Tylenchoidea</taxon>
        <taxon>Meloidogynidae</taxon>
        <taxon>Meloidogyninae</taxon>
        <taxon>Meloidogyne</taxon>
    </lineage>
</organism>
<feature type="region of interest" description="Disordered" evidence="1">
    <location>
        <begin position="55"/>
        <end position="98"/>
    </location>
</feature>
<dbReference type="AlphaFoldDB" id="A0A6V7XTH2"/>
<feature type="region of interest" description="Disordered" evidence="1">
    <location>
        <begin position="1"/>
        <end position="21"/>
    </location>
</feature>
<comment type="caution">
    <text evidence="2">The sequence shown here is derived from an EMBL/GenBank/DDBJ whole genome shotgun (WGS) entry which is preliminary data.</text>
</comment>
<dbReference type="Gene3D" id="1.25.40.180">
    <property type="match status" value="1"/>
</dbReference>
<name>A0A6V7XTH2_MELEN</name>
<dbReference type="EMBL" id="CAJEWN010002228">
    <property type="protein sequence ID" value="CAD2202626.1"/>
    <property type="molecule type" value="Genomic_DNA"/>
</dbReference>
<reference evidence="2 3" key="1">
    <citation type="submission" date="2020-08" db="EMBL/GenBank/DDBJ databases">
        <authorList>
            <person name="Koutsovoulos G."/>
            <person name="Danchin GJ E."/>
        </authorList>
    </citation>
    <scope>NUCLEOTIDE SEQUENCE [LARGE SCALE GENOMIC DNA]</scope>
</reference>